<sequence length="42" mass="5067">MKNEEKIPDKVKEPFTEYGRYSYADYLTWEIKAPGNIRQDNQ</sequence>
<proteinExistence type="predicted"/>
<dbReference type="Proteomes" id="UP000199663">
    <property type="component" value="Unassembled WGS sequence"/>
</dbReference>
<name>A0A1H3MGP9_9BACT</name>
<comment type="caution">
    <text evidence="1">The sequence shown here is derived from an EMBL/GenBank/DDBJ whole genome shotgun (WGS) entry which is preliminary data.</text>
</comment>
<protein>
    <submittedName>
        <fullName evidence="1">Uncharacterized protein</fullName>
    </submittedName>
</protein>
<evidence type="ECO:0000313" key="1">
    <source>
        <dbReference type="EMBL" id="SDY75518.1"/>
    </source>
</evidence>
<keyword evidence="2" id="KW-1185">Reference proteome</keyword>
<dbReference type="EMBL" id="FNQC01000002">
    <property type="protein sequence ID" value="SDY75518.1"/>
    <property type="molecule type" value="Genomic_DNA"/>
</dbReference>
<organism evidence="1 2">
    <name type="scientific">Rhodonellum ikkaensis</name>
    <dbReference type="NCBI Taxonomy" id="336829"/>
    <lineage>
        <taxon>Bacteria</taxon>
        <taxon>Pseudomonadati</taxon>
        <taxon>Bacteroidota</taxon>
        <taxon>Cytophagia</taxon>
        <taxon>Cytophagales</taxon>
        <taxon>Cytophagaceae</taxon>
        <taxon>Rhodonellum</taxon>
    </lineage>
</organism>
<reference evidence="1 2" key="1">
    <citation type="submission" date="2016-10" db="EMBL/GenBank/DDBJ databases">
        <authorList>
            <person name="Varghese N."/>
            <person name="Submissions S."/>
        </authorList>
    </citation>
    <scope>NUCLEOTIDE SEQUENCE [LARGE SCALE GENOMIC DNA]</scope>
    <source>
        <strain evidence="1 2">DSM 17997</strain>
    </source>
</reference>
<gene>
    <name evidence="1" type="ORF">SAMN05444412_102481</name>
</gene>
<evidence type="ECO:0000313" key="2">
    <source>
        <dbReference type="Proteomes" id="UP000199663"/>
    </source>
</evidence>
<accession>A0A1H3MGP9</accession>